<evidence type="ECO:0000313" key="1">
    <source>
        <dbReference type="EMBL" id="GGD78852.1"/>
    </source>
</evidence>
<accession>A0A916Z7H9</accession>
<organism evidence="1 2">
    <name type="scientific">Emticicia aquatilis</name>
    <dbReference type="NCBI Taxonomy" id="1537369"/>
    <lineage>
        <taxon>Bacteria</taxon>
        <taxon>Pseudomonadati</taxon>
        <taxon>Bacteroidota</taxon>
        <taxon>Cytophagia</taxon>
        <taxon>Cytophagales</taxon>
        <taxon>Leadbetterellaceae</taxon>
        <taxon>Emticicia</taxon>
    </lineage>
</organism>
<evidence type="ECO:0008006" key="3">
    <source>
        <dbReference type="Google" id="ProtNLM"/>
    </source>
</evidence>
<gene>
    <name evidence="1" type="ORF">GCM10011514_48610</name>
</gene>
<name>A0A916Z7H9_9BACT</name>
<comment type="caution">
    <text evidence="1">The sequence shown here is derived from an EMBL/GenBank/DDBJ whole genome shotgun (WGS) entry which is preliminary data.</text>
</comment>
<proteinExistence type="predicted"/>
<keyword evidence="2" id="KW-1185">Reference proteome</keyword>
<reference evidence="1" key="2">
    <citation type="submission" date="2020-09" db="EMBL/GenBank/DDBJ databases">
        <authorList>
            <person name="Sun Q."/>
            <person name="Zhou Y."/>
        </authorList>
    </citation>
    <scope>NUCLEOTIDE SEQUENCE</scope>
    <source>
        <strain evidence="1">CGMCC 1.15958</strain>
    </source>
</reference>
<dbReference type="Proteomes" id="UP000609064">
    <property type="component" value="Unassembled WGS sequence"/>
</dbReference>
<reference evidence="1" key="1">
    <citation type="journal article" date="2014" name="Int. J. Syst. Evol. Microbiol.">
        <title>Complete genome sequence of Corynebacterium casei LMG S-19264T (=DSM 44701T), isolated from a smear-ripened cheese.</title>
        <authorList>
            <consortium name="US DOE Joint Genome Institute (JGI-PGF)"/>
            <person name="Walter F."/>
            <person name="Albersmeier A."/>
            <person name="Kalinowski J."/>
            <person name="Ruckert C."/>
        </authorList>
    </citation>
    <scope>NUCLEOTIDE SEQUENCE</scope>
    <source>
        <strain evidence="1">CGMCC 1.15958</strain>
    </source>
</reference>
<sequence length="220" mass="24395">MKTYTFLLFQLIVFTVLGQNEKPSIKGDNDVCAGAKATYSYTIADKSIKFKDWVLPEGAEKVSENKNKVTVQFAKDGSYELKAIFISEDNALSSQTFNVAVKEQPKISIAGLDRVYSKSDNVFKASPSSDGDVFTWSVYLSQGSTDLLHGNLGVTAKNFEDAVMYSYPNKSSIMLDFRRPGIYELKVFSKSKNGCESPVQTKTIKAYLAPENRVLTSNMP</sequence>
<dbReference type="RefSeq" id="WP_188770400.1">
    <property type="nucleotide sequence ID" value="NZ_BMKK01000014.1"/>
</dbReference>
<dbReference type="AlphaFoldDB" id="A0A916Z7H9"/>
<protein>
    <recommendedName>
        <fullName evidence="3">PKD domain-containing protein</fullName>
    </recommendedName>
</protein>
<evidence type="ECO:0000313" key="2">
    <source>
        <dbReference type="Proteomes" id="UP000609064"/>
    </source>
</evidence>
<dbReference type="EMBL" id="BMKK01000014">
    <property type="protein sequence ID" value="GGD78852.1"/>
    <property type="molecule type" value="Genomic_DNA"/>
</dbReference>